<protein>
    <submittedName>
        <fullName evidence="1">Sporulation-control protein</fullName>
    </submittedName>
</protein>
<evidence type="ECO:0000313" key="1">
    <source>
        <dbReference type="EMBL" id="RKT69565.1"/>
    </source>
</evidence>
<dbReference type="AlphaFoldDB" id="A0A495X8T1"/>
<gene>
    <name evidence="1" type="ORF">DFJ66_2799</name>
</gene>
<sequence>MVFKRMLRAFGVGGPTVDTVLTNPNVRPGELLTGEVRIAGGDHPADIDYVKLSLVTRVEVESGDSEHNRNVEFARIVVGQRIQVGPGQHLALPFQFPVPLETPLTVVHGTHLHGMTMGLRTELEVRGAVDPGDLDPINVHPIRSQEHVLNAFGALGFRFTRADSEQGRIHGVPQQLPFYQEIEFLPPQQFLSKISQIELTFITDPHHLYVVLEADRRGGLFRAGGDTFGHFAMSHDEVIRTDWAGVLHQWMDQVAGRRSSHGHGMHGGHYPGHHGGHHGGGIGAGGVVAGAAAGVFGGMIIGEALDEIGDFFEGD</sequence>
<proteinExistence type="predicted"/>
<dbReference type="InterPro" id="IPR009776">
    <property type="entry name" value="Spore_0_M"/>
</dbReference>
<name>A0A495X8T1_9PSEU</name>
<reference evidence="1 2" key="1">
    <citation type="submission" date="2018-10" db="EMBL/GenBank/DDBJ databases">
        <title>Sequencing the genomes of 1000 actinobacteria strains.</title>
        <authorList>
            <person name="Klenk H.-P."/>
        </authorList>
    </citation>
    <scope>NUCLEOTIDE SEQUENCE [LARGE SCALE GENOMIC DNA]</scope>
    <source>
        <strain evidence="1 2">DSM 43911</strain>
    </source>
</reference>
<keyword evidence="2" id="KW-1185">Reference proteome</keyword>
<dbReference type="Pfam" id="PF07070">
    <property type="entry name" value="Spo0M"/>
    <property type="match status" value="1"/>
</dbReference>
<comment type="caution">
    <text evidence="1">The sequence shown here is derived from an EMBL/GenBank/DDBJ whole genome shotgun (WGS) entry which is preliminary data.</text>
</comment>
<dbReference type="PANTHER" id="PTHR40053:SF1">
    <property type="entry name" value="SPORULATION-CONTROL PROTEIN SPO0M"/>
    <property type="match status" value="1"/>
</dbReference>
<dbReference type="Proteomes" id="UP000272729">
    <property type="component" value="Unassembled WGS sequence"/>
</dbReference>
<dbReference type="EMBL" id="RBXR01000001">
    <property type="protein sequence ID" value="RKT69565.1"/>
    <property type="molecule type" value="Genomic_DNA"/>
</dbReference>
<accession>A0A495X8T1</accession>
<organism evidence="1 2">
    <name type="scientific">Saccharothrix variisporea</name>
    <dbReference type="NCBI Taxonomy" id="543527"/>
    <lineage>
        <taxon>Bacteria</taxon>
        <taxon>Bacillati</taxon>
        <taxon>Actinomycetota</taxon>
        <taxon>Actinomycetes</taxon>
        <taxon>Pseudonocardiales</taxon>
        <taxon>Pseudonocardiaceae</taxon>
        <taxon>Saccharothrix</taxon>
    </lineage>
</organism>
<evidence type="ECO:0000313" key="2">
    <source>
        <dbReference type="Proteomes" id="UP000272729"/>
    </source>
</evidence>
<dbReference type="PANTHER" id="PTHR40053">
    <property type="entry name" value="SPORULATION-CONTROL PROTEIN SPO0M"/>
    <property type="match status" value="1"/>
</dbReference>
<dbReference type="OrthoDB" id="3431481at2"/>